<organism evidence="8 10">
    <name type="scientific">Xenorhabdus ehlersii</name>
    <dbReference type="NCBI Taxonomy" id="290111"/>
    <lineage>
        <taxon>Bacteria</taxon>
        <taxon>Pseudomonadati</taxon>
        <taxon>Pseudomonadota</taxon>
        <taxon>Gammaproteobacteria</taxon>
        <taxon>Enterobacterales</taxon>
        <taxon>Morganellaceae</taxon>
        <taxon>Xenorhabdus</taxon>
    </lineage>
</organism>
<evidence type="ECO:0000256" key="6">
    <source>
        <dbReference type="PROSITE-ProRule" id="PRU01362"/>
    </source>
</evidence>
<dbReference type="Proteomes" id="UP000225605">
    <property type="component" value="Unassembled WGS sequence"/>
</dbReference>
<accession>A0A2D0IKF2</accession>
<evidence type="ECO:0000256" key="3">
    <source>
        <dbReference type="ARBA" id="ARBA00022679"/>
    </source>
</evidence>
<keyword evidence="4" id="KW-0548">Nucleotidyltransferase</keyword>
<evidence type="ECO:0000256" key="1">
    <source>
        <dbReference type="ARBA" id="ARBA00022649"/>
    </source>
</evidence>
<dbReference type="GO" id="GO:0003677">
    <property type="term" value="F:DNA binding"/>
    <property type="evidence" value="ECO:0007669"/>
    <property type="project" value="UniProtKB-UniRule"/>
</dbReference>
<comment type="caution">
    <text evidence="6">Lacks conserved residue(s) required for the propagation of feature annotation.</text>
</comment>
<keyword evidence="5 6" id="KW-0238">DNA-binding</keyword>
<dbReference type="GO" id="GO:0016779">
    <property type="term" value="F:nucleotidyltransferase activity"/>
    <property type="evidence" value="ECO:0007669"/>
    <property type="project" value="UniProtKB-KW"/>
</dbReference>
<keyword evidence="11" id="KW-1185">Reference proteome</keyword>
<name>A0A2D0IKF2_9GAMM</name>
<evidence type="ECO:0000256" key="4">
    <source>
        <dbReference type="ARBA" id="ARBA00022695"/>
    </source>
</evidence>
<evidence type="ECO:0000313" key="10">
    <source>
        <dbReference type="Proteomes" id="UP000225605"/>
    </source>
</evidence>
<evidence type="ECO:0000313" key="8">
    <source>
        <dbReference type="EMBL" id="PHM22249.1"/>
    </source>
</evidence>
<dbReference type="PROSITE" id="PS52018">
    <property type="entry name" value="DART"/>
    <property type="match status" value="1"/>
</dbReference>
<dbReference type="GO" id="GO:0016757">
    <property type="term" value="F:glycosyltransferase activity"/>
    <property type="evidence" value="ECO:0007669"/>
    <property type="project" value="UniProtKB-KW"/>
</dbReference>
<dbReference type="Pfam" id="PF14487">
    <property type="entry name" value="DarT"/>
    <property type="match status" value="1"/>
</dbReference>
<sequence>MTIKQFIKDNGIKEILHFTSEKGLTGCAGSRTVLSRKALDTDQYLSYIASPVASERQEAQEVFNKDKDWLDYINLSISEINTRYFNAAKRWFSGSNNKWWCIMSFNPIILTHLGVYFTTTNNIYTSVIRTPDLAGLQAMFDETIIRWIGNNISRNERANHLTTCEQAEVLYPNPLDMNFLRCVYVQNEEHAASIHGTLRTFGFDRVNVIICPEKFSGVPNTL</sequence>
<protein>
    <submittedName>
        <fullName evidence="9">Uncharacterized protein DUF4433</fullName>
    </submittedName>
</protein>
<evidence type="ECO:0000256" key="5">
    <source>
        <dbReference type="ARBA" id="ARBA00023125"/>
    </source>
</evidence>
<gene>
    <name evidence="9" type="ORF">BDE27_0781</name>
    <name evidence="8" type="ORF">Xehl_03802</name>
</gene>
<dbReference type="EMBL" id="RAQI01000001">
    <property type="protein sequence ID" value="RKE93082.1"/>
    <property type="molecule type" value="Genomic_DNA"/>
</dbReference>
<keyword evidence="2" id="KW-0328">Glycosyltransferase</keyword>
<keyword evidence="1 6" id="KW-1277">Toxin-antitoxin system</keyword>
<keyword evidence="3" id="KW-0808">Transferase</keyword>
<evidence type="ECO:0000313" key="9">
    <source>
        <dbReference type="EMBL" id="RKE93082.1"/>
    </source>
</evidence>
<feature type="domain" description="DarT" evidence="7">
    <location>
        <begin position="13"/>
        <end position="216"/>
    </location>
</feature>
<evidence type="ECO:0000259" key="7">
    <source>
        <dbReference type="PROSITE" id="PS52018"/>
    </source>
</evidence>
<evidence type="ECO:0000313" key="11">
    <source>
        <dbReference type="Proteomes" id="UP000283568"/>
    </source>
</evidence>
<dbReference type="RefSeq" id="WP_099133936.1">
    <property type="nucleotide sequence ID" value="NZ_CAWNOJ010000045.1"/>
</dbReference>
<dbReference type="EMBL" id="NIBT01000032">
    <property type="protein sequence ID" value="PHM22249.1"/>
    <property type="molecule type" value="Genomic_DNA"/>
</dbReference>
<evidence type="ECO:0000256" key="2">
    <source>
        <dbReference type="ARBA" id="ARBA00022676"/>
    </source>
</evidence>
<comment type="similarity">
    <text evidence="6">Belongs to the DarT ADP-ribosyltransferase family.</text>
</comment>
<dbReference type="InterPro" id="IPR029494">
    <property type="entry name" value="DarT"/>
</dbReference>
<reference evidence="8 10" key="1">
    <citation type="journal article" date="2017" name="Nat. Microbiol.">
        <title>Natural product diversity associated with the nematode symbionts Photorhabdus and Xenorhabdus.</title>
        <authorList>
            <person name="Tobias N.J."/>
            <person name="Wolff H."/>
            <person name="Djahanschiri B."/>
            <person name="Grundmann F."/>
            <person name="Kronenwerth M."/>
            <person name="Shi Y.M."/>
            <person name="Simonyi S."/>
            <person name="Grun P."/>
            <person name="Shapiro-Ilan D."/>
            <person name="Pidot S.J."/>
            <person name="Stinear T.P."/>
            <person name="Ebersberger I."/>
            <person name="Bode H.B."/>
        </authorList>
    </citation>
    <scope>NUCLEOTIDE SEQUENCE [LARGE SCALE GENOMIC DNA]</scope>
    <source>
        <strain evidence="8 10">DSM 16337</strain>
    </source>
</reference>
<reference evidence="9 11" key="2">
    <citation type="submission" date="2018-09" db="EMBL/GenBank/DDBJ databases">
        <title>Genomic Encyclopedia of Archaeal and Bacterial Type Strains, Phase II (KMG-II): from individual species to whole genera.</title>
        <authorList>
            <person name="Goeker M."/>
        </authorList>
    </citation>
    <scope>NUCLEOTIDE SEQUENCE [LARGE SCALE GENOMIC DNA]</scope>
    <source>
        <strain evidence="9 11">DSM 16337</strain>
    </source>
</reference>
<dbReference type="Proteomes" id="UP000283568">
    <property type="component" value="Unassembled WGS sequence"/>
</dbReference>
<dbReference type="AlphaFoldDB" id="A0A2D0IKF2"/>
<proteinExistence type="inferred from homology"/>
<dbReference type="OrthoDB" id="4094578at2"/>
<comment type="caution">
    <text evidence="8">The sequence shown here is derived from an EMBL/GenBank/DDBJ whole genome shotgun (WGS) entry which is preliminary data.</text>
</comment>